<keyword evidence="6" id="KW-1003">Cell membrane</keyword>
<dbReference type="InterPro" id="IPR000412">
    <property type="entry name" value="ABC_2_transport"/>
</dbReference>
<dbReference type="InterPro" id="IPR047817">
    <property type="entry name" value="ABC2_TM_bact-type"/>
</dbReference>
<gene>
    <name evidence="8" type="ORF">OK345_16445</name>
</gene>
<dbReference type="PRINTS" id="PR00164">
    <property type="entry name" value="ABC2TRNSPORT"/>
</dbReference>
<evidence type="ECO:0000256" key="6">
    <source>
        <dbReference type="RuleBase" id="RU361157"/>
    </source>
</evidence>
<comment type="subcellular location">
    <subcellularLocation>
        <location evidence="6">Cell inner membrane</location>
        <topology evidence="6">Multi-pass membrane protein</topology>
    </subcellularLocation>
    <subcellularLocation>
        <location evidence="1">Membrane</location>
        <topology evidence="1">Multi-pass membrane protein</topology>
    </subcellularLocation>
</comment>
<feature type="transmembrane region" description="Helical" evidence="6">
    <location>
        <begin position="43"/>
        <end position="63"/>
    </location>
</feature>
<feature type="transmembrane region" description="Helical" evidence="6">
    <location>
        <begin position="153"/>
        <end position="177"/>
    </location>
</feature>
<feature type="domain" description="ABC transmembrane type-2" evidence="7">
    <location>
        <begin position="38"/>
        <end position="263"/>
    </location>
</feature>
<dbReference type="PANTHER" id="PTHR43229">
    <property type="entry name" value="NODULATION PROTEIN J"/>
    <property type="match status" value="1"/>
</dbReference>
<name>A0ABT3K021_9XANT</name>
<feature type="transmembrane region" description="Helical" evidence="6">
    <location>
        <begin position="189"/>
        <end position="211"/>
    </location>
</feature>
<protein>
    <recommendedName>
        <fullName evidence="6">Transport permease protein</fullName>
    </recommendedName>
</protein>
<evidence type="ECO:0000313" key="9">
    <source>
        <dbReference type="Proteomes" id="UP001209922"/>
    </source>
</evidence>
<evidence type="ECO:0000313" key="8">
    <source>
        <dbReference type="EMBL" id="MCW4474083.1"/>
    </source>
</evidence>
<keyword evidence="6" id="KW-0813">Transport</keyword>
<evidence type="ECO:0000256" key="5">
    <source>
        <dbReference type="ARBA" id="ARBA00023136"/>
    </source>
</evidence>
<dbReference type="PANTHER" id="PTHR43229:SF3">
    <property type="entry name" value="ABC-TYPE MULTIDRUG TRANSPORT SYSTEM, PERMEASE COMPONENT"/>
    <property type="match status" value="1"/>
</dbReference>
<comment type="similarity">
    <text evidence="2 6">Belongs to the ABC-2 integral membrane protein family.</text>
</comment>
<keyword evidence="3 6" id="KW-0812">Transmembrane</keyword>
<keyword evidence="5 6" id="KW-0472">Membrane</keyword>
<keyword evidence="9" id="KW-1185">Reference proteome</keyword>
<dbReference type="PROSITE" id="PS51012">
    <property type="entry name" value="ABC_TM2"/>
    <property type="match status" value="1"/>
</dbReference>
<proteinExistence type="inferred from homology"/>
<evidence type="ECO:0000256" key="3">
    <source>
        <dbReference type="ARBA" id="ARBA00022692"/>
    </source>
</evidence>
<feature type="transmembrane region" description="Helical" evidence="6">
    <location>
        <begin position="238"/>
        <end position="256"/>
    </location>
</feature>
<dbReference type="Proteomes" id="UP001209922">
    <property type="component" value="Unassembled WGS sequence"/>
</dbReference>
<evidence type="ECO:0000256" key="1">
    <source>
        <dbReference type="ARBA" id="ARBA00004141"/>
    </source>
</evidence>
<comment type="caution">
    <text evidence="8">The sequence shown here is derived from an EMBL/GenBank/DDBJ whole genome shotgun (WGS) entry which is preliminary data.</text>
</comment>
<accession>A0ABT3K021</accession>
<reference evidence="8 9" key="1">
    <citation type="submission" date="2022-10" db="EMBL/GenBank/DDBJ databases">
        <title>Xanthomonas sp. H13-6.</title>
        <authorList>
            <person name="Liu X."/>
            <person name="Deng Z."/>
            <person name="Jiang Y."/>
            <person name="Yu T."/>
            <person name="Ai J."/>
        </authorList>
    </citation>
    <scope>NUCLEOTIDE SEQUENCE [LARGE SCALE GENOMIC DNA]</scope>
    <source>
        <strain evidence="8 9">H13-6</strain>
    </source>
</reference>
<evidence type="ECO:0000259" key="7">
    <source>
        <dbReference type="PROSITE" id="PS51012"/>
    </source>
</evidence>
<dbReference type="PIRSF" id="PIRSF006648">
    <property type="entry name" value="DrrB"/>
    <property type="match status" value="1"/>
</dbReference>
<dbReference type="InterPro" id="IPR051784">
    <property type="entry name" value="Nod_factor_ABC_transporter"/>
</dbReference>
<dbReference type="Pfam" id="PF01061">
    <property type="entry name" value="ABC2_membrane"/>
    <property type="match status" value="1"/>
</dbReference>
<evidence type="ECO:0000256" key="2">
    <source>
        <dbReference type="ARBA" id="ARBA00007783"/>
    </source>
</evidence>
<feature type="transmembrane region" description="Helical" evidence="6">
    <location>
        <begin position="118"/>
        <end position="141"/>
    </location>
</feature>
<feature type="transmembrane region" description="Helical" evidence="6">
    <location>
        <begin position="75"/>
        <end position="97"/>
    </location>
</feature>
<organism evidence="8 9">
    <name type="scientific">Xanthomonas chitinilytica</name>
    <dbReference type="NCBI Taxonomy" id="2989819"/>
    <lineage>
        <taxon>Bacteria</taxon>
        <taxon>Pseudomonadati</taxon>
        <taxon>Pseudomonadota</taxon>
        <taxon>Gammaproteobacteria</taxon>
        <taxon>Lysobacterales</taxon>
        <taxon>Lysobacteraceae</taxon>
        <taxon>Xanthomonas</taxon>
    </lineage>
</organism>
<sequence length="264" mass="28120">MNNALPIVRSQPSPAAMPRARMLRAYLQEARAECLRYLRSPSFLLPTLLFPMTFYLMFGIVLGTHNGADAPRFLLAAYATFGVMAPGLYGFGVSLALERENGLLTLKRALPMPPAAYLLGKMAMTLLVAASIVVLLMAMAVRLAGVPLAAGQALHLGLVCVLGALPFCALGLLLGTLVKGQGAPAAINLVYLPMAFLSGLWFPLSVLPQALQKLAPLWPSHHLNRLALDAVGFDTGSPWPHVLALAATTVLCVAVASHRLRRHG</sequence>
<keyword evidence="4 6" id="KW-1133">Transmembrane helix</keyword>
<dbReference type="InterPro" id="IPR013525">
    <property type="entry name" value="ABC2_TM"/>
</dbReference>
<dbReference type="EMBL" id="JAPCHY010000018">
    <property type="protein sequence ID" value="MCW4474083.1"/>
    <property type="molecule type" value="Genomic_DNA"/>
</dbReference>
<dbReference type="RefSeq" id="WP_265129087.1">
    <property type="nucleotide sequence ID" value="NZ_JAPCHY010000018.1"/>
</dbReference>
<evidence type="ECO:0000256" key="4">
    <source>
        <dbReference type="ARBA" id="ARBA00022989"/>
    </source>
</evidence>